<feature type="region of interest" description="Disordered" evidence="1">
    <location>
        <begin position="323"/>
        <end position="346"/>
    </location>
</feature>
<feature type="compositionally biased region" description="Basic and acidic residues" evidence="1">
    <location>
        <begin position="68"/>
        <end position="78"/>
    </location>
</feature>
<evidence type="ECO:0000313" key="2">
    <source>
        <dbReference type="EMBL" id="EJU04583.1"/>
    </source>
</evidence>
<dbReference type="EMBL" id="JH795857">
    <property type="protein sequence ID" value="EJU04583.1"/>
    <property type="molecule type" value="Genomic_DNA"/>
</dbReference>
<gene>
    <name evidence="2" type="ORF">DACRYDRAFT_20288</name>
</gene>
<dbReference type="OrthoDB" id="3359330at2759"/>
<dbReference type="Proteomes" id="UP000030653">
    <property type="component" value="Unassembled WGS sequence"/>
</dbReference>
<reference evidence="2 3" key="1">
    <citation type="journal article" date="2012" name="Science">
        <title>The Paleozoic origin of enzymatic lignin decomposition reconstructed from 31 fungal genomes.</title>
        <authorList>
            <person name="Floudas D."/>
            <person name="Binder M."/>
            <person name="Riley R."/>
            <person name="Barry K."/>
            <person name="Blanchette R.A."/>
            <person name="Henrissat B."/>
            <person name="Martinez A.T."/>
            <person name="Otillar R."/>
            <person name="Spatafora J.W."/>
            <person name="Yadav J.S."/>
            <person name="Aerts A."/>
            <person name="Benoit I."/>
            <person name="Boyd A."/>
            <person name="Carlson A."/>
            <person name="Copeland A."/>
            <person name="Coutinho P.M."/>
            <person name="de Vries R.P."/>
            <person name="Ferreira P."/>
            <person name="Findley K."/>
            <person name="Foster B."/>
            <person name="Gaskell J."/>
            <person name="Glotzer D."/>
            <person name="Gorecki P."/>
            <person name="Heitman J."/>
            <person name="Hesse C."/>
            <person name="Hori C."/>
            <person name="Igarashi K."/>
            <person name="Jurgens J.A."/>
            <person name="Kallen N."/>
            <person name="Kersten P."/>
            <person name="Kohler A."/>
            <person name="Kuees U."/>
            <person name="Kumar T.K.A."/>
            <person name="Kuo A."/>
            <person name="LaButti K."/>
            <person name="Larrondo L.F."/>
            <person name="Lindquist E."/>
            <person name="Ling A."/>
            <person name="Lombard V."/>
            <person name="Lucas S."/>
            <person name="Lundell T."/>
            <person name="Martin R."/>
            <person name="McLaughlin D.J."/>
            <person name="Morgenstern I."/>
            <person name="Morin E."/>
            <person name="Murat C."/>
            <person name="Nagy L.G."/>
            <person name="Nolan M."/>
            <person name="Ohm R.A."/>
            <person name="Patyshakuliyeva A."/>
            <person name="Rokas A."/>
            <person name="Ruiz-Duenas F.J."/>
            <person name="Sabat G."/>
            <person name="Salamov A."/>
            <person name="Samejima M."/>
            <person name="Schmutz J."/>
            <person name="Slot J.C."/>
            <person name="St John F."/>
            <person name="Stenlid J."/>
            <person name="Sun H."/>
            <person name="Sun S."/>
            <person name="Syed K."/>
            <person name="Tsang A."/>
            <person name="Wiebenga A."/>
            <person name="Young D."/>
            <person name="Pisabarro A."/>
            <person name="Eastwood D.C."/>
            <person name="Martin F."/>
            <person name="Cullen D."/>
            <person name="Grigoriev I.V."/>
            <person name="Hibbett D.S."/>
        </authorList>
    </citation>
    <scope>NUCLEOTIDE SEQUENCE [LARGE SCALE GENOMIC DNA]</scope>
    <source>
        <strain evidence="2 3">DJM-731 SS1</strain>
    </source>
</reference>
<feature type="compositionally biased region" description="Acidic residues" evidence="1">
    <location>
        <begin position="100"/>
        <end position="109"/>
    </location>
</feature>
<sequence length="422" mass="46260">MAVAVASVVPFPCSDSPAEYRAPLALPLFPAPPVRVRRDSGVMVAPAAFSVHRMHGVSSKEMNAMSKTGHDESTKEDILPQDAEPQPASIIVSRKRSTRDDEDEDEQDVREERETKKRRVASGITLVDLKINVVVPPIEPKTAPIVEFEPTAVDDAETAEFDRQIEEIEKQIAEAMQKLESAESHTSSRSAPPACSVSPSSPPVVSGGNRPVRPSPLKAFAVTKPHVQLSKMASVESPVARLSSPPPSLIVPPSLPSPAVDRQANGGKSTRGGANSSAPLRRSRRLSSLPPLTTKVRRVSPPPRDSLYRQVLINQMRIASMADDFGSPSFSPPTPTTSLPSTNDDDVDMERVDTHANTVTPTPEPIDPRLFPRQGCLKQMKAEHERRRMEKEFDCELAWFAAKLQWEMMNKKTGNNRRDRGS</sequence>
<dbReference type="HOGENOM" id="CLU_650563_0_0_1"/>
<feature type="compositionally biased region" description="Low complexity" evidence="1">
    <location>
        <begin position="187"/>
        <end position="212"/>
    </location>
</feature>
<dbReference type="RefSeq" id="XP_040631477.1">
    <property type="nucleotide sequence ID" value="XM_040771871.1"/>
</dbReference>
<dbReference type="AlphaFoldDB" id="M5GFZ2"/>
<feature type="region of interest" description="Disordered" evidence="1">
    <location>
        <begin position="238"/>
        <end position="304"/>
    </location>
</feature>
<proteinExistence type="predicted"/>
<feature type="compositionally biased region" description="Pro residues" evidence="1">
    <location>
        <begin position="244"/>
        <end position="256"/>
    </location>
</feature>
<evidence type="ECO:0000313" key="3">
    <source>
        <dbReference type="Proteomes" id="UP000030653"/>
    </source>
</evidence>
<feature type="region of interest" description="Disordered" evidence="1">
    <location>
        <begin position="62"/>
        <end position="117"/>
    </location>
</feature>
<name>M5GFZ2_DACPD</name>
<feature type="region of interest" description="Disordered" evidence="1">
    <location>
        <begin position="177"/>
        <end position="212"/>
    </location>
</feature>
<protein>
    <submittedName>
        <fullName evidence="2">Uncharacterized protein</fullName>
    </submittedName>
</protein>
<organism evidence="2 3">
    <name type="scientific">Dacryopinax primogenitus (strain DJM 731)</name>
    <name type="common">Brown rot fungus</name>
    <dbReference type="NCBI Taxonomy" id="1858805"/>
    <lineage>
        <taxon>Eukaryota</taxon>
        <taxon>Fungi</taxon>
        <taxon>Dikarya</taxon>
        <taxon>Basidiomycota</taxon>
        <taxon>Agaricomycotina</taxon>
        <taxon>Dacrymycetes</taxon>
        <taxon>Dacrymycetales</taxon>
        <taxon>Dacrymycetaceae</taxon>
        <taxon>Dacryopinax</taxon>
    </lineage>
</organism>
<keyword evidence="3" id="KW-1185">Reference proteome</keyword>
<feature type="compositionally biased region" description="Low complexity" evidence="1">
    <location>
        <begin position="276"/>
        <end position="292"/>
    </location>
</feature>
<feature type="compositionally biased region" description="Polar residues" evidence="1">
    <location>
        <begin position="266"/>
        <end position="275"/>
    </location>
</feature>
<evidence type="ECO:0000256" key="1">
    <source>
        <dbReference type="SAM" id="MobiDB-lite"/>
    </source>
</evidence>
<accession>M5GFZ2</accession>
<dbReference type="GeneID" id="63686933"/>